<dbReference type="InterPro" id="IPR016169">
    <property type="entry name" value="FAD-bd_PCMH_sub2"/>
</dbReference>
<dbReference type="InterPro" id="IPR016164">
    <property type="entry name" value="FAD-linked_Oxase-like_C"/>
</dbReference>
<dbReference type="Proteomes" id="UP000530928">
    <property type="component" value="Unassembled WGS sequence"/>
</dbReference>
<dbReference type="InterPro" id="IPR050416">
    <property type="entry name" value="FAD-linked_Oxidoreductase"/>
</dbReference>
<dbReference type="PROSITE" id="PS51387">
    <property type="entry name" value="FAD_PCMH"/>
    <property type="match status" value="1"/>
</dbReference>
<evidence type="ECO:0000256" key="2">
    <source>
        <dbReference type="ARBA" id="ARBA00005466"/>
    </source>
</evidence>
<dbReference type="InterPro" id="IPR016166">
    <property type="entry name" value="FAD-bd_PCMH"/>
</dbReference>
<evidence type="ECO:0000313" key="7">
    <source>
        <dbReference type="EMBL" id="MBA2890111.1"/>
    </source>
</evidence>
<feature type="domain" description="FAD-binding PCMH-type" evidence="6">
    <location>
        <begin position="29"/>
        <end position="197"/>
    </location>
</feature>
<organism evidence="7 8">
    <name type="scientific">Nonomuraea soli</name>
    <dbReference type="NCBI Taxonomy" id="1032476"/>
    <lineage>
        <taxon>Bacteria</taxon>
        <taxon>Bacillati</taxon>
        <taxon>Actinomycetota</taxon>
        <taxon>Actinomycetes</taxon>
        <taxon>Streptosporangiales</taxon>
        <taxon>Streptosporangiaceae</taxon>
        <taxon>Nonomuraea</taxon>
    </lineage>
</organism>
<evidence type="ECO:0000256" key="4">
    <source>
        <dbReference type="ARBA" id="ARBA00022827"/>
    </source>
</evidence>
<comment type="cofactor">
    <cofactor evidence="1">
        <name>FAD</name>
        <dbReference type="ChEBI" id="CHEBI:57692"/>
    </cofactor>
</comment>
<protein>
    <submittedName>
        <fullName evidence="7">FAD/FMN-containing dehydrogenase</fullName>
    </submittedName>
</protein>
<dbReference type="Gene3D" id="3.40.462.20">
    <property type="match status" value="1"/>
</dbReference>
<dbReference type="PANTHER" id="PTHR42973:SF39">
    <property type="entry name" value="FAD-BINDING PCMH-TYPE DOMAIN-CONTAINING PROTEIN"/>
    <property type="match status" value="1"/>
</dbReference>
<evidence type="ECO:0000313" key="8">
    <source>
        <dbReference type="Proteomes" id="UP000530928"/>
    </source>
</evidence>
<dbReference type="Gene3D" id="3.30.43.10">
    <property type="entry name" value="Uridine Diphospho-n-acetylenolpyruvylglucosamine Reductase, domain 2"/>
    <property type="match status" value="1"/>
</dbReference>
<accession>A0A7W0HP03</accession>
<evidence type="ECO:0000256" key="5">
    <source>
        <dbReference type="ARBA" id="ARBA00023002"/>
    </source>
</evidence>
<dbReference type="AlphaFoldDB" id="A0A7W0HP03"/>
<dbReference type="GO" id="GO:0071949">
    <property type="term" value="F:FAD binding"/>
    <property type="evidence" value="ECO:0007669"/>
    <property type="project" value="InterPro"/>
</dbReference>
<dbReference type="PROSITE" id="PS00862">
    <property type="entry name" value="OX2_COVAL_FAD"/>
    <property type="match status" value="1"/>
</dbReference>
<keyword evidence="4" id="KW-0274">FAD</keyword>
<dbReference type="InterPro" id="IPR036318">
    <property type="entry name" value="FAD-bd_PCMH-like_sf"/>
</dbReference>
<dbReference type="InterPro" id="IPR006093">
    <property type="entry name" value="Oxy_OxRdtase_FAD_BS"/>
</dbReference>
<dbReference type="SUPFAM" id="SSF55103">
    <property type="entry name" value="FAD-linked oxidases, C-terminal domain"/>
    <property type="match status" value="1"/>
</dbReference>
<dbReference type="InterPro" id="IPR012951">
    <property type="entry name" value="BBE"/>
</dbReference>
<comment type="similarity">
    <text evidence="2">Belongs to the oxygen-dependent FAD-linked oxidoreductase family.</text>
</comment>
<dbReference type="PANTHER" id="PTHR42973">
    <property type="entry name" value="BINDING OXIDOREDUCTASE, PUTATIVE (AFU_ORTHOLOGUE AFUA_1G17690)-RELATED"/>
    <property type="match status" value="1"/>
</dbReference>
<gene>
    <name evidence="7" type="ORF">HNR30_001446</name>
</gene>
<reference evidence="7 8" key="1">
    <citation type="submission" date="2020-07" db="EMBL/GenBank/DDBJ databases">
        <title>Genomic Encyclopedia of Type Strains, Phase IV (KMG-IV): sequencing the most valuable type-strain genomes for metagenomic binning, comparative biology and taxonomic classification.</title>
        <authorList>
            <person name="Goeker M."/>
        </authorList>
    </citation>
    <scope>NUCLEOTIDE SEQUENCE [LARGE SCALE GENOMIC DNA]</scope>
    <source>
        <strain evidence="7 8">DSM 45533</strain>
    </source>
</reference>
<keyword evidence="5" id="KW-0560">Oxidoreductase</keyword>
<keyword evidence="8" id="KW-1185">Reference proteome</keyword>
<dbReference type="Pfam" id="PF08031">
    <property type="entry name" value="BBE"/>
    <property type="match status" value="1"/>
</dbReference>
<name>A0A7W0HP03_9ACTN</name>
<dbReference type="EMBL" id="JACDUR010000001">
    <property type="protein sequence ID" value="MBA2890111.1"/>
    <property type="molecule type" value="Genomic_DNA"/>
</dbReference>
<evidence type="ECO:0000256" key="1">
    <source>
        <dbReference type="ARBA" id="ARBA00001974"/>
    </source>
</evidence>
<dbReference type="SUPFAM" id="SSF56176">
    <property type="entry name" value="FAD-binding/transporter-associated domain-like"/>
    <property type="match status" value="1"/>
</dbReference>
<proteinExistence type="inferred from homology"/>
<dbReference type="GO" id="GO:0016491">
    <property type="term" value="F:oxidoreductase activity"/>
    <property type="evidence" value="ECO:0007669"/>
    <property type="project" value="UniProtKB-KW"/>
</dbReference>
<sequence>MDIEGFSGQVLQAADPGFDTARGIWNQAVDRRPLAIVKCRSAADVAAAVRHARKSGLPVAVRAGGHNFAGHALVDGGLVLDLRGLRSVRIEGSVLHAGAGLRWGDVDAATAPHGLAASGGSVSSVGLAGFTLGTGLGWLGRPYGLAADNLLSAQLVTAEGEILEVGPEDHPDLFWAIRGGCGNFGVVTRFDFRLHPMDWQPQAGLLMYPVEQAAEVIAQIIDLEVPDELSYATVLTAPPFAGRPVLLVTALHAGPPDVGEPVMARLRAIGEPVLDLIRPTPFPLFQRSTDEAAPDGLRWDVRSEWLNRPDDEAITAAVRAATEAPSPLSEVLLRPLGGAVATGPDTAFSFRHAGFLLEVIANWAAGDGSRERAWMRQTWSELSRVSAGGPDVNHLGLDEGPERLRAAYSPAAHDRLVRAKRHYDPDNLFRSTQNIRP</sequence>
<comment type="caution">
    <text evidence="7">The sequence shown here is derived from an EMBL/GenBank/DDBJ whole genome shotgun (WGS) entry which is preliminary data.</text>
</comment>
<dbReference type="RefSeq" id="WP_181608831.1">
    <property type="nucleotide sequence ID" value="NZ_BAABAM010000001.1"/>
</dbReference>
<dbReference type="Pfam" id="PF01565">
    <property type="entry name" value="FAD_binding_4"/>
    <property type="match status" value="1"/>
</dbReference>
<keyword evidence="3" id="KW-0285">Flavoprotein</keyword>
<dbReference type="InterPro" id="IPR006094">
    <property type="entry name" value="Oxid_FAD_bind_N"/>
</dbReference>
<dbReference type="Gene3D" id="3.30.465.10">
    <property type="match status" value="1"/>
</dbReference>
<dbReference type="InterPro" id="IPR016167">
    <property type="entry name" value="FAD-bd_PCMH_sub1"/>
</dbReference>
<evidence type="ECO:0000256" key="3">
    <source>
        <dbReference type="ARBA" id="ARBA00022630"/>
    </source>
</evidence>
<evidence type="ECO:0000259" key="6">
    <source>
        <dbReference type="PROSITE" id="PS51387"/>
    </source>
</evidence>